<dbReference type="Proteomes" id="UP000796761">
    <property type="component" value="Unassembled WGS sequence"/>
</dbReference>
<organism evidence="1 2">
    <name type="scientific">Zosterops borbonicus</name>
    <dbReference type="NCBI Taxonomy" id="364589"/>
    <lineage>
        <taxon>Eukaryota</taxon>
        <taxon>Metazoa</taxon>
        <taxon>Chordata</taxon>
        <taxon>Craniata</taxon>
        <taxon>Vertebrata</taxon>
        <taxon>Euteleostomi</taxon>
        <taxon>Archelosauria</taxon>
        <taxon>Archosauria</taxon>
        <taxon>Dinosauria</taxon>
        <taxon>Saurischia</taxon>
        <taxon>Theropoda</taxon>
        <taxon>Coelurosauria</taxon>
        <taxon>Aves</taxon>
        <taxon>Neognathae</taxon>
        <taxon>Neoaves</taxon>
        <taxon>Telluraves</taxon>
        <taxon>Australaves</taxon>
        <taxon>Passeriformes</taxon>
        <taxon>Sylvioidea</taxon>
        <taxon>Zosteropidae</taxon>
        <taxon>Zosterops</taxon>
    </lineage>
</organism>
<keyword evidence="2" id="KW-1185">Reference proteome</keyword>
<sequence>MTAASCSSRVTWENCATWESSATWESCATWESHIKTGRAGASSMLLIQTQGLVQAFEAILAQPRPSGLTPMDQGRLT</sequence>
<reference evidence="1" key="1">
    <citation type="submission" date="2019-04" db="EMBL/GenBank/DDBJ databases">
        <title>Genome assembly of Zosterops borbonicus 15179.</title>
        <authorList>
            <person name="Leroy T."/>
            <person name="Anselmetti Y."/>
            <person name="Tilak M.-K."/>
            <person name="Nabholz B."/>
        </authorList>
    </citation>
    <scope>NUCLEOTIDE SEQUENCE</scope>
    <source>
        <strain evidence="1">HGM_15179</strain>
        <tissue evidence="1">Muscle</tissue>
    </source>
</reference>
<comment type="caution">
    <text evidence="1">The sequence shown here is derived from an EMBL/GenBank/DDBJ whole genome shotgun (WGS) entry which is preliminary data.</text>
</comment>
<accession>A0A8K1GBN5</accession>
<proteinExistence type="predicted"/>
<protein>
    <submittedName>
        <fullName evidence="1">Uncharacterized protein</fullName>
    </submittedName>
</protein>
<gene>
    <name evidence="1" type="ORF">HGM15179_011943</name>
</gene>
<dbReference type="AlphaFoldDB" id="A0A8K1GBN5"/>
<dbReference type="EMBL" id="SWJQ01000382">
    <property type="protein sequence ID" value="TRZ15158.1"/>
    <property type="molecule type" value="Genomic_DNA"/>
</dbReference>
<evidence type="ECO:0000313" key="1">
    <source>
        <dbReference type="EMBL" id="TRZ15158.1"/>
    </source>
</evidence>
<evidence type="ECO:0000313" key="2">
    <source>
        <dbReference type="Proteomes" id="UP000796761"/>
    </source>
</evidence>
<name>A0A8K1GBN5_9PASS</name>